<dbReference type="PANTHER" id="PTHR23235:SF120">
    <property type="entry name" value="KRUPPEL-LIKE FACTOR 15"/>
    <property type="match status" value="1"/>
</dbReference>
<evidence type="ECO:0000256" key="3">
    <source>
        <dbReference type="ARBA" id="ARBA00022737"/>
    </source>
</evidence>
<keyword evidence="10" id="KW-0496">Mitochondrion</keyword>
<dbReference type="Gene3D" id="3.30.160.60">
    <property type="entry name" value="Classic Zinc Finger"/>
    <property type="match status" value="3"/>
</dbReference>
<dbReference type="InterPro" id="IPR036236">
    <property type="entry name" value="Znf_C2H2_sf"/>
</dbReference>
<comment type="subcellular location">
    <subcellularLocation>
        <location evidence="1">Nucleus</location>
    </subcellularLocation>
</comment>
<keyword evidence="4 8" id="KW-0863">Zinc-finger</keyword>
<evidence type="ECO:0000313" key="11">
    <source>
        <dbReference type="Proteomes" id="UP000290189"/>
    </source>
</evidence>
<keyword evidence="3" id="KW-0677">Repeat</keyword>
<feature type="domain" description="C2H2-type" evidence="9">
    <location>
        <begin position="122"/>
        <end position="149"/>
    </location>
</feature>
<dbReference type="PANTHER" id="PTHR23235">
    <property type="entry name" value="KRUEPPEL-LIKE TRANSCRIPTION FACTOR"/>
    <property type="match status" value="1"/>
</dbReference>
<evidence type="ECO:0000256" key="6">
    <source>
        <dbReference type="ARBA" id="ARBA00023125"/>
    </source>
</evidence>
<keyword evidence="5" id="KW-0862">Zinc</keyword>
<evidence type="ECO:0000256" key="4">
    <source>
        <dbReference type="ARBA" id="ARBA00022771"/>
    </source>
</evidence>
<dbReference type="SUPFAM" id="SSF57667">
    <property type="entry name" value="beta-beta-alpha zinc fingers"/>
    <property type="match status" value="2"/>
</dbReference>
<accession>A0A3P3Y7W7</accession>
<sequence length="214" mass="23853">MATVVHLKRYLPLSGGWMSPAFETAPILVLPCRPSPVTAGLIQQRQFDLCKCPRCLRTPTAWPLLEKSDRNRSAFRAISKSSRAAPAQQRTRRFDCPYCGKVFHQNSNLVTHIRTHTGERPFQCTICPRTFSQKSNLKRHERVHSGEKLFHCPQCGTGASRRSSLINHMRTAHQVHMAPVASVPTPTRSAPAAASPQRHPFMTGNEAAHVQTSA</sequence>
<organism evidence="10 11">
    <name type="scientific">Plasmodiophora brassicae</name>
    <name type="common">Clubroot disease agent</name>
    <dbReference type="NCBI Taxonomy" id="37360"/>
    <lineage>
        <taxon>Eukaryota</taxon>
        <taxon>Sar</taxon>
        <taxon>Rhizaria</taxon>
        <taxon>Endomyxa</taxon>
        <taxon>Phytomyxea</taxon>
        <taxon>Plasmodiophorida</taxon>
        <taxon>Plasmodiophoridae</taxon>
        <taxon>Plasmodiophora</taxon>
    </lineage>
</organism>
<dbReference type="GO" id="GO:0000122">
    <property type="term" value="P:negative regulation of transcription by RNA polymerase II"/>
    <property type="evidence" value="ECO:0007669"/>
    <property type="project" value="UniProtKB-ARBA"/>
</dbReference>
<dbReference type="PROSITE" id="PS00028">
    <property type="entry name" value="ZINC_FINGER_C2H2_1"/>
    <property type="match status" value="2"/>
</dbReference>
<dbReference type="GO" id="GO:0008270">
    <property type="term" value="F:zinc ion binding"/>
    <property type="evidence" value="ECO:0007669"/>
    <property type="project" value="UniProtKB-KW"/>
</dbReference>
<dbReference type="GO" id="GO:0005694">
    <property type="term" value="C:chromosome"/>
    <property type="evidence" value="ECO:0007669"/>
    <property type="project" value="UniProtKB-ARBA"/>
</dbReference>
<evidence type="ECO:0000256" key="7">
    <source>
        <dbReference type="ARBA" id="ARBA00023242"/>
    </source>
</evidence>
<dbReference type="FunFam" id="3.30.160.60:FF:001732">
    <property type="entry name" value="Zgc:162936"/>
    <property type="match status" value="1"/>
</dbReference>
<dbReference type="FunFam" id="3.30.160.60:FF:000446">
    <property type="entry name" value="Zinc finger protein"/>
    <property type="match status" value="1"/>
</dbReference>
<reference evidence="10 11" key="1">
    <citation type="submission" date="2018-03" db="EMBL/GenBank/DDBJ databases">
        <authorList>
            <person name="Fogelqvist J."/>
        </authorList>
    </citation>
    <scope>NUCLEOTIDE SEQUENCE [LARGE SCALE GENOMIC DNA]</scope>
</reference>
<name>A0A3P3Y7W7_PLABS</name>
<geneLocation type="mitochondrion" evidence="10"/>
<dbReference type="Proteomes" id="UP000290189">
    <property type="component" value="Unassembled WGS sequence"/>
</dbReference>
<keyword evidence="2" id="KW-0479">Metal-binding</keyword>
<dbReference type="GO" id="GO:0045893">
    <property type="term" value="P:positive regulation of DNA-templated transcription"/>
    <property type="evidence" value="ECO:0007669"/>
    <property type="project" value="UniProtKB-ARBA"/>
</dbReference>
<dbReference type="FunFam" id="3.30.160.60:FF:001465">
    <property type="entry name" value="Zinc finger protein 560"/>
    <property type="match status" value="1"/>
</dbReference>
<keyword evidence="7" id="KW-0539">Nucleus</keyword>
<gene>
    <name evidence="10" type="ORF">PLBR_LOCUS3409</name>
</gene>
<proteinExistence type="predicted"/>
<protein>
    <recommendedName>
        <fullName evidence="9">C2H2-type domain-containing protein</fullName>
    </recommendedName>
</protein>
<dbReference type="SMART" id="SM00355">
    <property type="entry name" value="ZnF_C2H2"/>
    <property type="match status" value="3"/>
</dbReference>
<evidence type="ECO:0000259" key="9">
    <source>
        <dbReference type="PROSITE" id="PS50157"/>
    </source>
</evidence>
<dbReference type="EMBL" id="OVEO01000005">
    <property type="protein sequence ID" value="SPQ96194.1"/>
    <property type="molecule type" value="Genomic_DNA"/>
</dbReference>
<evidence type="ECO:0000256" key="2">
    <source>
        <dbReference type="ARBA" id="ARBA00022723"/>
    </source>
</evidence>
<evidence type="ECO:0000256" key="8">
    <source>
        <dbReference type="PROSITE-ProRule" id="PRU00042"/>
    </source>
</evidence>
<dbReference type="GO" id="GO:0000981">
    <property type="term" value="F:DNA-binding transcription factor activity, RNA polymerase II-specific"/>
    <property type="evidence" value="ECO:0007669"/>
    <property type="project" value="TreeGrafter"/>
</dbReference>
<evidence type="ECO:0000256" key="1">
    <source>
        <dbReference type="ARBA" id="ARBA00004123"/>
    </source>
</evidence>
<dbReference type="PROSITE" id="PS50157">
    <property type="entry name" value="ZINC_FINGER_C2H2_2"/>
    <property type="match status" value="3"/>
</dbReference>
<evidence type="ECO:0000256" key="5">
    <source>
        <dbReference type="ARBA" id="ARBA00022833"/>
    </source>
</evidence>
<feature type="domain" description="C2H2-type" evidence="9">
    <location>
        <begin position="94"/>
        <end position="121"/>
    </location>
</feature>
<dbReference type="InterPro" id="IPR013087">
    <property type="entry name" value="Znf_C2H2_type"/>
</dbReference>
<dbReference type="GO" id="GO:0000978">
    <property type="term" value="F:RNA polymerase II cis-regulatory region sequence-specific DNA binding"/>
    <property type="evidence" value="ECO:0007669"/>
    <property type="project" value="TreeGrafter"/>
</dbReference>
<dbReference type="AlphaFoldDB" id="A0A3P3Y7W7"/>
<feature type="domain" description="C2H2-type" evidence="9">
    <location>
        <begin position="150"/>
        <end position="173"/>
    </location>
</feature>
<evidence type="ECO:0000313" key="10">
    <source>
        <dbReference type="EMBL" id="SPQ96194.1"/>
    </source>
</evidence>
<dbReference type="GO" id="GO:0005634">
    <property type="term" value="C:nucleus"/>
    <property type="evidence" value="ECO:0007669"/>
    <property type="project" value="UniProtKB-SubCell"/>
</dbReference>
<keyword evidence="6" id="KW-0238">DNA-binding</keyword>
<dbReference type="Pfam" id="PF00096">
    <property type="entry name" value="zf-C2H2"/>
    <property type="match status" value="3"/>
</dbReference>